<evidence type="ECO:0000313" key="1">
    <source>
        <dbReference type="EMBL" id="KAK4496193.1"/>
    </source>
</evidence>
<proteinExistence type="predicted"/>
<organism evidence="1 2">
    <name type="scientific">Zasmidium cellare</name>
    <name type="common">Wine cellar mold</name>
    <name type="synonym">Racodium cellare</name>
    <dbReference type="NCBI Taxonomy" id="395010"/>
    <lineage>
        <taxon>Eukaryota</taxon>
        <taxon>Fungi</taxon>
        <taxon>Dikarya</taxon>
        <taxon>Ascomycota</taxon>
        <taxon>Pezizomycotina</taxon>
        <taxon>Dothideomycetes</taxon>
        <taxon>Dothideomycetidae</taxon>
        <taxon>Mycosphaerellales</taxon>
        <taxon>Mycosphaerellaceae</taxon>
        <taxon>Zasmidium</taxon>
    </lineage>
</organism>
<dbReference type="Proteomes" id="UP001305779">
    <property type="component" value="Unassembled WGS sequence"/>
</dbReference>
<accession>A0ABR0E4J8</accession>
<comment type="caution">
    <text evidence="1">The sequence shown here is derived from an EMBL/GenBank/DDBJ whole genome shotgun (WGS) entry which is preliminary data.</text>
</comment>
<keyword evidence="2" id="KW-1185">Reference proteome</keyword>
<protein>
    <submittedName>
        <fullName evidence="1">Uncharacterized protein</fullName>
    </submittedName>
</protein>
<sequence length="264" mass="28865">MADTTYRSAFASAPFTPADWASYLEAQVTPYLPYCLPCLRSLQANSSIAPGTIVYLPSENTVPLDSIVRYQPAVNAGAYAHPGLALLESRCGHLVFVAPVTSFRGAGIQAKYNRIGAAAKNDIFWQYLVLDTHLTPAHNDLAALEIAGDRLAKPSYVHLDQGYWIEKVQLAVQGAHLGKRTTVTAAALMYAQWAYAVAEGHRFTQQMQMIQASSLAFPVVEWFGQGGLWQNQLFAMQYSLGGDEQSSWRSYHSPGPISYAAGRS</sequence>
<name>A0ABR0E4J8_ZASCE</name>
<evidence type="ECO:0000313" key="2">
    <source>
        <dbReference type="Proteomes" id="UP001305779"/>
    </source>
</evidence>
<dbReference type="EMBL" id="JAXOVC010000010">
    <property type="protein sequence ID" value="KAK4496193.1"/>
    <property type="molecule type" value="Genomic_DNA"/>
</dbReference>
<gene>
    <name evidence="1" type="ORF">PRZ48_012173</name>
</gene>
<reference evidence="1 2" key="1">
    <citation type="journal article" date="2023" name="G3 (Bethesda)">
        <title>A chromosome-level genome assembly of Zasmidium syzygii isolated from banana leaves.</title>
        <authorList>
            <person name="van Westerhoven A.C."/>
            <person name="Mehrabi R."/>
            <person name="Talebi R."/>
            <person name="Steentjes M.B.F."/>
            <person name="Corcolon B."/>
            <person name="Chong P.A."/>
            <person name="Kema G.H.J."/>
            <person name="Seidl M.F."/>
        </authorList>
    </citation>
    <scope>NUCLEOTIDE SEQUENCE [LARGE SCALE GENOMIC DNA]</scope>
    <source>
        <strain evidence="1 2">P124</strain>
    </source>
</reference>